<dbReference type="RefSeq" id="WP_207561135.1">
    <property type="nucleotide sequence ID" value="NZ_CP046072.1"/>
</dbReference>
<proteinExistence type="predicted"/>
<keyword evidence="2" id="KW-0479">Metal-binding</keyword>
<dbReference type="PANTHER" id="PTHR24960">
    <property type="entry name" value="PHOTOSYSTEM I IRON-SULFUR CENTER-RELATED"/>
    <property type="match status" value="1"/>
</dbReference>
<keyword evidence="4" id="KW-0408">Iron</keyword>
<dbReference type="GO" id="GO:0051539">
    <property type="term" value="F:4 iron, 4 sulfur cluster binding"/>
    <property type="evidence" value="ECO:0007669"/>
    <property type="project" value="UniProtKB-KW"/>
</dbReference>
<dbReference type="PANTHER" id="PTHR24960:SF79">
    <property type="entry name" value="PHOTOSYSTEM I IRON-SULFUR CENTER"/>
    <property type="match status" value="1"/>
</dbReference>
<evidence type="ECO:0000313" key="7">
    <source>
        <dbReference type="EMBL" id="QSZ42319.1"/>
    </source>
</evidence>
<dbReference type="PROSITE" id="PS00198">
    <property type="entry name" value="4FE4S_FER_1"/>
    <property type="match status" value="1"/>
</dbReference>
<evidence type="ECO:0000256" key="4">
    <source>
        <dbReference type="ARBA" id="ARBA00023004"/>
    </source>
</evidence>
<dbReference type="PROSITE" id="PS51379">
    <property type="entry name" value="4FE4S_FER_2"/>
    <property type="match status" value="3"/>
</dbReference>
<evidence type="ECO:0000256" key="2">
    <source>
        <dbReference type="ARBA" id="ARBA00022723"/>
    </source>
</evidence>
<keyword evidence="8" id="KW-1185">Reference proteome</keyword>
<dbReference type="Proteomes" id="UP000671852">
    <property type="component" value="Chromosome"/>
</dbReference>
<keyword evidence="3" id="KW-0677">Repeat</keyword>
<evidence type="ECO:0000313" key="8">
    <source>
        <dbReference type="Proteomes" id="UP000671852"/>
    </source>
</evidence>
<organism evidence="7 8">
    <name type="scientific">Sulfurimonas aquatica</name>
    <dbReference type="NCBI Taxonomy" id="2672570"/>
    <lineage>
        <taxon>Bacteria</taxon>
        <taxon>Pseudomonadati</taxon>
        <taxon>Campylobacterota</taxon>
        <taxon>Epsilonproteobacteria</taxon>
        <taxon>Campylobacterales</taxon>
        <taxon>Sulfurimonadaceae</taxon>
        <taxon>Sulfurimonas</taxon>
    </lineage>
</organism>
<reference evidence="7" key="1">
    <citation type="submission" date="2019-11" db="EMBL/GenBank/DDBJ databases">
        <authorList>
            <person name="Kojima H."/>
        </authorList>
    </citation>
    <scope>NUCLEOTIDE SEQUENCE</scope>
    <source>
        <strain evidence="7">H1576</strain>
    </source>
</reference>
<feature type="domain" description="4Fe-4S ferredoxin-type" evidence="6">
    <location>
        <begin position="134"/>
        <end position="163"/>
    </location>
</feature>
<gene>
    <name evidence="7" type="ORF">GJV85_09430</name>
</gene>
<reference evidence="7" key="2">
    <citation type="submission" date="2021-04" db="EMBL/GenBank/DDBJ databases">
        <title>Isolation and characterization of a novel species of the genus Sulfurimonas.</title>
        <authorList>
            <person name="Fukui M."/>
        </authorList>
    </citation>
    <scope>NUCLEOTIDE SEQUENCE</scope>
    <source>
        <strain evidence="7">H1576</strain>
    </source>
</reference>
<name>A0A975B144_9BACT</name>
<feature type="domain" description="4Fe-4S ferredoxin-type" evidence="6">
    <location>
        <begin position="65"/>
        <end position="94"/>
    </location>
</feature>
<evidence type="ECO:0000256" key="3">
    <source>
        <dbReference type="ARBA" id="ARBA00022737"/>
    </source>
</evidence>
<accession>A0A975B144</accession>
<dbReference type="InterPro" id="IPR004496">
    <property type="entry name" value="NapF"/>
</dbReference>
<protein>
    <submittedName>
        <fullName evidence="7">Ferredoxin-type protein NapF</fullName>
    </submittedName>
</protein>
<evidence type="ECO:0000256" key="5">
    <source>
        <dbReference type="ARBA" id="ARBA00023014"/>
    </source>
</evidence>
<feature type="domain" description="4Fe-4S ferredoxin-type" evidence="6">
    <location>
        <begin position="32"/>
        <end position="62"/>
    </location>
</feature>
<evidence type="ECO:0000259" key="6">
    <source>
        <dbReference type="PROSITE" id="PS51379"/>
    </source>
</evidence>
<evidence type="ECO:0000256" key="1">
    <source>
        <dbReference type="ARBA" id="ARBA00022485"/>
    </source>
</evidence>
<keyword evidence="1" id="KW-0004">4Fe-4S</keyword>
<dbReference type="GO" id="GO:0046872">
    <property type="term" value="F:metal ion binding"/>
    <property type="evidence" value="ECO:0007669"/>
    <property type="project" value="UniProtKB-KW"/>
</dbReference>
<dbReference type="KEGG" id="saqt:GJV85_09430"/>
<keyword evidence="5" id="KW-0411">Iron-sulfur</keyword>
<sequence length="164" mass="17908">MNRRELFGSLTSGLPSSTTAESEIIIRPPYNNDEMLFTSECQNCDAKCVSVCEEEIIKIADDQTPYLSFESSGCTFCDECAIACEFGVLEVENKKNVDVGINISVSSCLSWENVMCFSCKDPCLENAIVFQGLFKPVIDDSKCTSCGFCISRCPASSIEIVALA</sequence>
<dbReference type="Pfam" id="PF00037">
    <property type="entry name" value="Fer4"/>
    <property type="match status" value="1"/>
</dbReference>
<dbReference type="EMBL" id="CP046072">
    <property type="protein sequence ID" value="QSZ42319.1"/>
    <property type="molecule type" value="Genomic_DNA"/>
</dbReference>
<dbReference type="InterPro" id="IPR050157">
    <property type="entry name" value="PSI_iron-sulfur_center"/>
</dbReference>
<dbReference type="SUPFAM" id="SSF54862">
    <property type="entry name" value="4Fe-4S ferredoxins"/>
    <property type="match status" value="1"/>
</dbReference>
<dbReference type="InterPro" id="IPR017900">
    <property type="entry name" value="4Fe4S_Fe_S_CS"/>
</dbReference>
<dbReference type="Gene3D" id="3.30.70.20">
    <property type="match status" value="2"/>
</dbReference>
<dbReference type="AlphaFoldDB" id="A0A975B144"/>
<dbReference type="CDD" id="cd10564">
    <property type="entry name" value="NapF_like"/>
    <property type="match status" value="1"/>
</dbReference>
<dbReference type="InterPro" id="IPR017896">
    <property type="entry name" value="4Fe4S_Fe-S-bd"/>
</dbReference>